<organism evidence="3 4">
    <name type="scientific">Dibothriocephalus latus</name>
    <name type="common">Fish tapeworm</name>
    <name type="synonym">Diphyllobothrium latum</name>
    <dbReference type="NCBI Taxonomy" id="60516"/>
    <lineage>
        <taxon>Eukaryota</taxon>
        <taxon>Metazoa</taxon>
        <taxon>Spiralia</taxon>
        <taxon>Lophotrochozoa</taxon>
        <taxon>Platyhelminthes</taxon>
        <taxon>Cestoda</taxon>
        <taxon>Eucestoda</taxon>
        <taxon>Diphyllobothriidea</taxon>
        <taxon>Diphyllobothriidae</taxon>
        <taxon>Dibothriocephalus</taxon>
    </lineage>
</organism>
<proteinExistence type="predicted"/>
<dbReference type="OrthoDB" id="6286348at2759"/>
<keyword evidence="4" id="KW-1185">Reference proteome</keyword>
<evidence type="ECO:0000313" key="3">
    <source>
        <dbReference type="EMBL" id="VDN34655.1"/>
    </source>
</evidence>
<keyword evidence="2" id="KW-0812">Transmembrane</keyword>
<reference evidence="3 4" key="1">
    <citation type="submission" date="2018-11" db="EMBL/GenBank/DDBJ databases">
        <authorList>
            <consortium name="Pathogen Informatics"/>
        </authorList>
    </citation>
    <scope>NUCLEOTIDE SEQUENCE [LARGE SCALE GENOMIC DNA]</scope>
</reference>
<evidence type="ECO:0000256" key="1">
    <source>
        <dbReference type="SAM" id="MobiDB-lite"/>
    </source>
</evidence>
<name>A0A3P7MXR9_DIBLA</name>
<keyword evidence="2" id="KW-1133">Transmembrane helix</keyword>
<protein>
    <submittedName>
        <fullName evidence="3">Uncharacterized protein</fullName>
    </submittedName>
</protein>
<gene>
    <name evidence="3" type="ORF">DILT_LOCUS16564</name>
</gene>
<sequence length="112" mass="12105">MTTGAIPRPQDKLSPLRGDSAAGDRAIVGRLDRRAVHYIIWTTDAICPPPFALPFLSLHLYTFSRQEGLVAFEAGADDTLQSQFVRALVSIGGVILGTLGIAAALRFVTRRL</sequence>
<accession>A0A3P7MXR9</accession>
<evidence type="ECO:0000313" key="4">
    <source>
        <dbReference type="Proteomes" id="UP000281553"/>
    </source>
</evidence>
<feature type="region of interest" description="Disordered" evidence="1">
    <location>
        <begin position="1"/>
        <end position="20"/>
    </location>
</feature>
<evidence type="ECO:0000256" key="2">
    <source>
        <dbReference type="SAM" id="Phobius"/>
    </source>
</evidence>
<dbReference type="EMBL" id="UYRU01085687">
    <property type="protein sequence ID" value="VDN34655.1"/>
    <property type="molecule type" value="Genomic_DNA"/>
</dbReference>
<keyword evidence="2" id="KW-0472">Membrane</keyword>
<feature type="transmembrane region" description="Helical" evidence="2">
    <location>
        <begin position="87"/>
        <end position="108"/>
    </location>
</feature>
<dbReference type="AlphaFoldDB" id="A0A3P7MXR9"/>
<dbReference type="Proteomes" id="UP000281553">
    <property type="component" value="Unassembled WGS sequence"/>
</dbReference>